<dbReference type="Gene3D" id="2.180.10.10">
    <property type="entry name" value="RHS repeat-associated core"/>
    <property type="match status" value="2"/>
</dbReference>
<accession>A0A239MQK6</accession>
<dbReference type="InterPro" id="IPR031325">
    <property type="entry name" value="RHS_repeat"/>
</dbReference>
<feature type="chain" id="PRO_5012512057" evidence="2">
    <location>
        <begin position="21"/>
        <end position="1099"/>
    </location>
</feature>
<name>A0A239MQK6_9BACT</name>
<evidence type="ECO:0000313" key="3">
    <source>
        <dbReference type="EMBL" id="SNT44412.1"/>
    </source>
</evidence>
<dbReference type="Proteomes" id="UP000198356">
    <property type="component" value="Unassembled WGS sequence"/>
</dbReference>
<sequence length="1099" mass="117876">MKNILLFSILLAFTALPSLGQELQQGYVPYGSFDFGTIDSVNLQNRNLSINIPIVTYKQKGSLPDFGLKLMFWAPQWTTISSPYGCDPGSTTGSSGGSCSEYTYTVWDGTVMGMSVTANNVVSFGETPSYDSQGNLMANGEYYTDPSGANHYLSQNMFSFGNNRVNVAIDGSGWTDWIDPNGIAYVSSYTGTSLTGYTETDLYGNSVATDFTSGEFPIPTGWTDSTGRFISNGTPGWEPTTSAPCLTVGYPGVGAADAYPVSYCFSQQTFTQPPGMPTAPYISASWVLTSVGLPNNQAYTFTYGQSAELKSIGLPTGGSVSYTYMWTSPPGGGGGTLYPAVTTRTEFDGSKSQTWNYNTGQDPNGNATNHVFDGNGYEVETDYFNGPVTPISRPASCGTGWIPSLTCLPSAENLLKSVITTYQPNGVTPSGTGYELPQSKITVLNNGMISETVYTYDTTVPGPYNWDSTIYFWDGGQYPVLSFGSLLQQDDYDFGLGAPGPLLRTTTMSYQWQNNINYLLLRSLPFSSRVADGPTGTLKAQTKYLYDEPSYLANANGTQFFGKPTTVTSGLGANAVTTHTSYRVDGMIGETFDAKGCGTQIFYQYNNSVPYQTINCLSEITQYGYDQYSGLPTSVQTPNDLAAGRLGTQYSYTPMKDLQSITYPDGGSVSASYSYQSPLSVTVTTQASPDPPNTTSTVYNGLGRPTSTSSAGITSETTYDGLGKVATVTNPHLSTPSPTDGITYKYYDGLGQLVQQVQADNTSLWWCYNGVRTNDQPNCHGQIGSSLAGSWIDSADETGRNWHKGFDALGRLRKVLEPNAANAPALETDYQYDALGNLLRVDQWGGAAGATGDRVRTFSYDSLSHLLLATNPESGSICYGTTGGVAPTSSNCHQNGYDLNGNLVYKTDARGVQASMTYDSLNRLISKTYQYDPQNTLSSCFQYGSTTAAPSNGIDHLLQEWTIAGSCAGSAPASGYRTSHSFLSFDAMGRATGEEQCHLANCVSGTPYSSTMSYNLLGSQHTYTNGVQSLTLTNGYDAMGHLQTVNGSQVNTIPTTTLYFGRSYSPAGATQDLSLGSGINVTFGYDSRLRLTNQMATNP</sequence>
<dbReference type="NCBIfam" id="TIGR01643">
    <property type="entry name" value="YD_repeat_2x"/>
    <property type="match status" value="1"/>
</dbReference>
<dbReference type="InterPro" id="IPR006530">
    <property type="entry name" value="YD"/>
</dbReference>
<keyword evidence="2" id="KW-0732">Signal</keyword>
<gene>
    <name evidence="3" type="ORF">SAMN05421770_11912</name>
</gene>
<dbReference type="AlphaFoldDB" id="A0A239MQK6"/>
<dbReference type="RefSeq" id="WP_142988481.1">
    <property type="nucleotide sequence ID" value="NZ_FZOU01000019.1"/>
</dbReference>
<feature type="region of interest" description="Disordered" evidence="1">
    <location>
        <begin position="683"/>
        <end position="715"/>
    </location>
</feature>
<protein>
    <submittedName>
        <fullName evidence="3">YD repeat-containing protein</fullName>
    </submittedName>
</protein>
<feature type="signal peptide" evidence="2">
    <location>
        <begin position="1"/>
        <end position="20"/>
    </location>
</feature>
<evidence type="ECO:0000256" key="2">
    <source>
        <dbReference type="SAM" id="SignalP"/>
    </source>
</evidence>
<dbReference type="Pfam" id="PF05593">
    <property type="entry name" value="RHS_repeat"/>
    <property type="match status" value="1"/>
</dbReference>
<proteinExistence type="predicted"/>
<dbReference type="OrthoDB" id="104102at2"/>
<keyword evidence="4" id="KW-1185">Reference proteome</keyword>
<evidence type="ECO:0000313" key="4">
    <source>
        <dbReference type="Proteomes" id="UP000198356"/>
    </source>
</evidence>
<organism evidence="3 4">
    <name type="scientific">Granulicella rosea</name>
    <dbReference type="NCBI Taxonomy" id="474952"/>
    <lineage>
        <taxon>Bacteria</taxon>
        <taxon>Pseudomonadati</taxon>
        <taxon>Acidobacteriota</taxon>
        <taxon>Terriglobia</taxon>
        <taxon>Terriglobales</taxon>
        <taxon>Acidobacteriaceae</taxon>
        <taxon>Granulicella</taxon>
    </lineage>
</organism>
<reference evidence="3 4" key="1">
    <citation type="submission" date="2017-06" db="EMBL/GenBank/DDBJ databases">
        <authorList>
            <person name="Kim H.J."/>
            <person name="Triplett B.A."/>
        </authorList>
    </citation>
    <scope>NUCLEOTIDE SEQUENCE [LARGE SCALE GENOMIC DNA]</scope>
    <source>
        <strain evidence="3 4">DSM 18704</strain>
    </source>
</reference>
<evidence type="ECO:0000256" key="1">
    <source>
        <dbReference type="SAM" id="MobiDB-lite"/>
    </source>
</evidence>
<dbReference type="EMBL" id="FZOU01000019">
    <property type="protein sequence ID" value="SNT44412.1"/>
    <property type="molecule type" value="Genomic_DNA"/>
</dbReference>